<sequence>MRRSHLTNGERERLEPLLPVGKKPDLTWERIFEQLQAEADTKGPAWKAVGLLISPDTHSFHGIPITLAMVTAEIE</sequence>
<reference evidence="1" key="1">
    <citation type="submission" date="2024-08" db="EMBL/GenBank/DDBJ databases">
        <authorList>
            <person name="Yu S.T."/>
        </authorList>
    </citation>
    <scope>NUCLEOTIDE SEQUENCE</scope>
    <source>
        <strain evidence="1">R33</strain>
    </source>
</reference>
<proteinExistence type="predicted"/>
<dbReference type="EMBL" id="CP165727">
    <property type="protein sequence ID" value="XDV68455.1"/>
    <property type="molecule type" value="Genomic_DNA"/>
</dbReference>
<dbReference type="RefSeq" id="WP_369779964.1">
    <property type="nucleotide sequence ID" value="NZ_CP165727.1"/>
</dbReference>
<organism evidence="1">
    <name type="scientific">Streptomyces sp. R33</name>
    <dbReference type="NCBI Taxonomy" id="3238629"/>
    <lineage>
        <taxon>Bacteria</taxon>
        <taxon>Bacillati</taxon>
        <taxon>Actinomycetota</taxon>
        <taxon>Actinomycetes</taxon>
        <taxon>Kitasatosporales</taxon>
        <taxon>Streptomycetaceae</taxon>
        <taxon>Streptomyces</taxon>
    </lineage>
</organism>
<evidence type="ECO:0000313" key="1">
    <source>
        <dbReference type="EMBL" id="XDV68455.1"/>
    </source>
</evidence>
<name>A0AB39YFU0_9ACTN</name>
<gene>
    <name evidence="1" type="ORF">AB5J51_38915</name>
</gene>
<dbReference type="AlphaFoldDB" id="A0AB39YFU0"/>
<accession>A0AB39YFU0</accession>
<protein>
    <submittedName>
        <fullName evidence="1">Uncharacterized protein</fullName>
    </submittedName>
</protein>